<dbReference type="PANTHER" id="PTHR11712:SF336">
    <property type="entry name" value="3-OXOACYL-[ACYL-CARRIER-PROTEIN] SYNTHASE, MITOCHONDRIAL"/>
    <property type="match status" value="1"/>
</dbReference>
<sequence>MRREAFVRGVGAVSSLGLDWPSTVAALARGESAISRVEHFDVEGFPCQVAAAVRGLAEGAEDRRREFALRAAREAWAHAWLRAAPERIGVFMGAESGRASFSTVLALAQAAGGGARFDHEAFGQRARELAPRIDAAAVSPAAVASMLAGEFGARGPCETLSLACSSGAAAIAEGVRAIRRGEVDVALCGGVGADVDPLMLAGFGLLGALSARGVSCPFDAHRDGFVVGEGAAMVVLSAEKGDAVASVAGVGRSLDAWHLTAPDPEGEGAAAAMRAALREARLEGVDFVQAHGTSTQLNDEVEARALRRVLGARLAEAHVSSVKGALGHWIAGAGALGFLCAVHGLERDEVLPTAGLRNPDPRCELPHVQGQALRKRVGSALVNAFAFGGANTSLVVVRA</sequence>
<dbReference type="Proteomes" id="UP000028725">
    <property type="component" value="Unassembled WGS sequence"/>
</dbReference>
<dbReference type="InterPro" id="IPR014031">
    <property type="entry name" value="Ketoacyl_synth_C"/>
</dbReference>
<organism evidence="5 6">
    <name type="scientific">Hyalangium minutum</name>
    <dbReference type="NCBI Taxonomy" id="394096"/>
    <lineage>
        <taxon>Bacteria</taxon>
        <taxon>Pseudomonadati</taxon>
        <taxon>Myxococcota</taxon>
        <taxon>Myxococcia</taxon>
        <taxon>Myxococcales</taxon>
        <taxon>Cystobacterineae</taxon>
        <taxon>Archangiaceae</taxon>
        <taxon>Hyalangium</taxon>
    </lineage>
</organism>
<keyword evidence="2 3" id="KW-0808">Transferase</keyword>
<dbReference type="Pfam" id="PF00109">
    <property type="entry name" value="ketoacyl-synt"/>
    <property type="match status" value="1"/>
</dbReference>
<dbReference type="CDD" id="cd00834">
    <property type="entry name" value="KAS_I_II"/>
    <property type="match status" value="1"/>
</dbReference>
<dbReference type="InterPro" id="IPR020841">
    <property type="entry name" value="PKS_Beta-ketoAc_synthase_dom"/>
</dbReference>
<reference evidence="5 6" key="1">
    <citation type="submission" date="2014-04" db="EMBL/GenBank/DDBJ databases">
        <title>Genome assembly of Hyalangium minutum DSM 14724.</title>
        <authorList>
            <person name="Sharma G."/>
            <person name="Subramanian S."/>
        </authorList>
    </citation>
    <scope>NUCLEOTIDE SEQUENCE [LARGE SCALE GENOMIC DNA]</scope>
    <source>
        <strain evidence="5 6">DSM 14724</strain>
    </source>
</reference>
<dbReference type="PROSITE" id="PS00606">
    <property type="entry name" value="KS3_1"/>
    <property type="match status" value="1"/>
</dbReference>
<dbReference type="InterPro" id="IPR016039">
    <property type="entry name" value="Thiolase-like"/>
</dbReference>
<comment type="caution">
    <text evidence="5">The sequence shown here is derived from an EMBL/GenBank/DDBJ whole genome shotgun (WGS) entry which is preliminary data.</text>
</comment>
<dbReference type="InterPro" id="IPR014030">
    <property type="entry name" value="Ketoacyl_synth_N"/>
</dbReference>
<keyword evidence="6" id="KW-1185">Reference proteome</keyword>
<dbReference type="SUPFAM" id="SSF53901">
    <property type="entry name" value="Thiolase-like"/>
    <property type="match status" value="2"/>
</dbReference>
<protein>
    <submittedName>
        <fullName evidence="5">3-oxoacyl-[acyl-carrier-protein] synthase, KASII</fullName>
    </submittedName>
</protein>
<evidence type="ECO:0000313" key="5">
    <source>
        <dbReference type="EMBL" id="KFE70663.1"/>
    </source>
</evidence>
<dbReference type="GO" id="GO:0004315">
    <property type="term" value="F:3-oxoacyl-[acyl-carrier-protein] synthase activity"/>
    <property type="evidence" value="ECO:0007669"/>
    <property type="project" value="InterPro"/>
</dbReference>
<dbReference type="Gene3D" id="3.40.47.10">
    <property type="match status" value="2"/>
</dbReference>
<dbReference type="EMBL" id="JMCB01000003">
    <property type="protein sequence ID" value="KFE70663.1"/>
    <property type="molecule type" value="Genomic_DNA"/>
</dbReference>
<dbReference type="OrthoDB" id="9808669at2"/>
<dbReference type="GO" id="GO:0006633">
    <property type="term" value="P:fatty acid biosynthetic process"/>
    <property type="evidence" value="ECO:0007669"/>
    <property type="project" value="InterPro"/>
</dbReference>
<dbReference type="Pfam" id="PF02801">
    <property type="entry name" value="Ketoacyl-synt_C"/>
    <property type="match status" value="1"/>
</dbReference>
<comment type="similarity">
    <text evidence="1 3">Belongs to the thiolase-like superfamily. Beta-ketoacyl-ACP synthases family.</text>
</comment>
<gene>
    <name evidence="5" type="ORF">DB31_5705</name>
</gene>
<evidence type="ECO:0000256" key="1">
    <source>
        <dbReference type="ARBA" id="ARBA00008467"/>
    </source>
</evidence>
<dbReference type="InterPro" id="IPR018201">
    <property type="entry name" value="Ketoacyl_synth_AS"/>
</dbReference>
<dbReference type="InterPro" id="IPR000794">
    <property type="entry name" value="Beta-ketoacyl_synthase"/>
</dbReference>
<evidence type="ECO:0000256" key="2">
    <source>
        <dbReference type="ARBA" id="ARBA00022679"/>
    </source>
</evidence>
<dbReference type="RefSeq" id="WP_052419854.1">
    <property type="nucleotide sequence ID" value="NZ_JMCB01000003.1"/>
</dbReference>
<dbReference type="PANTHER" id="PTHR11712">
    <property type="entry name" value="POLYKETIDE SYNTHASE-RELATED"/>
    <property type="match status" value="1"/>
</dbReference>
<dbReference type="SMART" id="SM00825">
    <property type="entry name" value="PKS_KS"/>
    <property type="match status" value="1"/>
</dbReference>
<dbReference type="PATRIC" id="fig|394096.3.peg.2181"/>
<feature type="domain" description="Ketosynthase family 3 (KS3)" evidence="4">
    <location>
        <begin position="1"/>
        <end position="398"/>
    </location>
</feature>
<name>A0A085WSK0_9BACT</name>
<dbReference type="AlphaFoldDB" id="A0A085WSK0"/>
<proteinExistence type="inferred from homology"/>
<accession>A0A085WSK0</accession>
<evidence type="ECO:0000259" key="4">
    <source>
        <dbReference type="PROSITE" id="PS52004"/>
    </source>
</evidence>
<evidence type="ECO:0000256" key="3">
    <source>
        <dbReference type="RuleBase" id="RU003694"/>
    </source>
</evidence>
<dbReference type="PROSITE" id="PS52004">
    <property type="entry name" value="KS3_2"/>
    <property type="match status" value="1"/>
</dbReference>
<dbReference type="STRING" id="394096.DB31_5705"/>
<evidence type="ECO:0000313" key="6">
    <source>
        <dbReference type="Proteomes" id="UP000028725"/>
    </source>
</evidence>